<accession>A0A940DSG3</accession>
<feature type="transmembrane region" description="Helical" evidence="10">
    <location>
        <begin position="186"/>
        <end position="202"/>
    </location>
</feature>
<dbReference type="GO" id="GO:0034257">
    <property type="term" value="F:nicotinamide riboside transmembrane transporter activity"/>
    <property type="evidence" value="ECO:0007669"/>
    <property type="project" value="InterPro"/>
</dbReference>
<name>A0A940DSG3_9BACT</name>
<evidence type="ECO:0000256" key="8">
    <source>
        <dbReference type="ARBA" id="ARBA00022989"/>
    </source>
</evidence>
<keyword evidence="5" id="KW-0813">Transport</keyword>
<reference evidence="11" key="2">
    <citation type="journal article" date="2021" name="PeerJ">
        <title>Extensive microbial diversity within the chicken gut microbiome revealed by metagenomics and culture.</title>
        <authorList>
            <person name="Gilroy R."/>
            <person name="Ravi A."/>
            <person name="Getino M."/>
            <person name="Pursley I."/>
            <person name="Horton D.L."/>
            <person name="Alikhan N.F."/>
            <person name="Baker D."/>
            <person name="Gharbi K."/>
            <person name="Hall N."/>
            <person name="Watson M."/>
            <person name="Adriaenssens E.M."/>
            <person name="Foster-Nyarko E."/>
            <person name="Jarju S."/>
            <person name="Secka A."/>
            <person name="Antonio M."/>
            <person name="Oren A."/>
            <person name="Chaudhuri R.R."/>
            <person name="La Ragione R."/>
            <person name="Hildebrand F."/>
            <person name="Pallen M.J."/>
        </authorList>
    </citation>
    <scope>NUCLEOTIDE SEQUENCE</scope>
    <source>
        <strain evidence="11">G3-8215</strain>
    </source>
</reference>
<comment type="caution">
    <text evidence="11">The sequence shown here is derived from an EMBL/GenBank/DDBJ whole genome shotgun (WGS) entry which is preliminary data.</text>
</comment>
<gene>
    <name evidence="11" type="ORF">IAB75_07375</name>
</gene>
<evidence type="ECO:0000313" key="11">
    <source>
        <dbReference type="EMBL" id="MBO8483917.1"/>
    </source>
</evidence>
<evidence type="ECO:0000256" key="1">
    <source>
        <dbReference type="ARBA" id="ARBA00002672"/>
    </source>
</evidence>
<dbReference type="NCBIfam" id="TIGR01528">
    <property type="entry name" value="NMN_trans_PnuC"/>
    <property type="match status" value="1"/>
</dbReference>
<organism evidence="11 12">
    <name type="scientific">Candidatus Cryptobacteroides avicola</name>
    <dbReference type="NCBI Taxonomy" id="2840757"/>
    <lineage>
        <taxon>Bacteria</taxon>
        <taxon>Pseudomonadati</taxon>
        <taxon>Bacteroidota</taxon>
        <taxon>Bacteroidia</taxon>
        <taxon>Bacteroidales</taxon>
        <taxon>Candidatus Cryptobacteroides</taxon>
    </lineage>
</organism>
<feature type="transmembrane region" description="Helical" evidence="10">
    <location>
        <begin position="56"/>
        <end position="73"/>
    </location>
</feature>
<keyword evidence="9 10" id="KW-0472">Membrane</keyword>
<evidence type="ECO:0000256" key="7">
    <source>
        <dbReference type="ARBA" id="ARBA00022692"/>
    </source>
</evidence>
<keyword evidence="8 10" id="KW-1133">Transmembrane helix</keyword>
<evidence type="ECO:0000256" key="10">
    <source>
        <dbReference type="SAM" id="Phobius"/>
    </source>
</evidence>
<protein>
    <recommendedName>
        <fullName evidence="4">Nicotinamide riboside transporter PnuC</fullName>
    </recommendedName>
</protein>
<comment type="similarity">
    <text evidence="3">Belongs to the nicotinamide ribonucleoside (NR) uptake permease (TC 4.B.1) family.</text>
</comment>
<evidence type="ECO:0000256" key="9">
    <source>
        <dbReference type="ARBA" id="ARBA00023136"/>
    </source>
</evidence>
<dbReference type="GO" id="GO:0005886">
    <property type="term" value="C:plasma membrane"/>
    <property type="evidence" value="ECO:0007669"/>
    <property type="project" value="UniProtKB-SubCell"/>
</dbReference>
<reference evidence="11" key="1">
    <citation type="submission" date="2020-10" db="EMBL/GenBank/DDBJ databases">
        <authorList>
            <person name="Gilroy R."/>
        </authorList>
    </citation>
    <scope>NUCLEOTIDE SEQUENCE</scope>
    <source>
        <strain evidence="11">G3-8215</strain>
    </source>
</reference>
<dbReference type="EMBL" id="JADILV010000048">
    <property type="protein sequence ID" value="MBO8483917.1"/>
    <property type="molecule type" value="Genomic_DNA"/>
</dbReference>
<evidence type="ECO:0000313" key="12">
    <source>
        <dbReference type="Proteomes" id="UP000725002"/>
    </source>
</evidence>
<keyword evidence="6" id="KW-1003">Cell membrane</keyword>
<feature type="transmembrane region" description="Helical" evidence="10">
    <location>
        <begin position="6"/>
        <end position="26"/>
    </location>
</feature>
<dbReference type="Pfam" id="PF04973">
    <property type="entry name" value="NMN_transporter"/>
    <property type="match status" value="1"/>
</dbReference>
<feature type="transmembrane region" description="Helical" evidence="10">
    <location>
        <begin position="135"/>
        <end position="155"/>
    </location>
</feature>
<dbReference type="Proteomes" id="UP000725002">
    <property type="component" value="Unassembled WGS sequence"/>
</dbReference>
<comment type="function">
    <text evidence="1">Required for nicotinamide riboside transport across the inner membrane.</text>
</comment>
<feature type="transmembrane region" description="Helical" evidence="10">
    <location>
        <begin position="162"/>
        <end position="180"/>
    </location>
</feature>
<dbReference type="InterPro" id="IPR006419">
    <property type="entry name" value="NMN_transpt_PnuC"/>
</dbReference>
<evidence type="ECO:0000256" key="5">
    <source>
        <dbReference type="ARBA" id="ARBA00022448"/>
    </source>
</evidence>
<proteinExistence type="inferred from homology"/>
<comment type="subcellular location">
    <subcellularLocation>
        <location evidence="2">Cell membrane</location>
        <topology evidence="2">Multi-pass membrane protein</topology>
    </subcellularLocation>
</comment>
<feature type="transmembrane region" description="Helical" evidence="10">
    <location>
        <begin position="111"/>
        <end position="129"/>
    </location>
</feature>
<dbReference type="PANTHER" id="PTHR36122:SF2">
    <property type="entry name" value="NICOTINAMIDE RIBOSIDE TRANSPORTER PNUC"/>
    <property type="match status" value="1"/>
</dbReference>
<sequence>MEYWNYILDNLWEVFSFVTGVIYVILEVKQKNAMWILGMLTSAATVYVFFSQGLYASSVLNVYYFAIAFWGLYQWRKDAAKVAFQKNQEDTEQDKAGPATVHLTRLPVKTVWWSLAVLVIGTALLVLVMDMLEDSMSVMDASVAVLSAVATWWLGRSYLQQWLLWVAADLLTLVMCMVQGLYPMAVLYAVYTAMAVYGYFYWRRNGRYVNSGIK</sequence>
<evidence type="ECO:0000256" key="6">
    <source>
        <dbReference type="ARBA" id="ARBA00022475"/>
    </source>
</evidence>
<dbReference type="AlphaFoldDB" id="A0A940DSG3"/>
<evidence type="ECO:0000256" key="2">
    <source>
        <dbReference type="ARBA" id="ARBA00004651"/>
    </source>
</evidence>
<evidence type="ECO:0000256" key="4">
    <source>
        <dbReference type="ARBA" id="ARBA00017522"/>
    </source>
</evidence>
<evidence type="ECO:0000256" key="3">
    <source>
        <dbReference type="ARBA" id="ARBA00006669"/>
    </source>
</evidence>
<feature type="transmembrane region" description="Helical" evidence="10">
    <location>
        <begin position="33"/>
        <end position="50"/>
    </location>
</feature>
<dbReference type="PANTHER" id="PTHR36122">
    <property type="entry name" value="NICOTINAMIDE RIBOSIDE TRANSPORTER PNUC"/>
    <property type="match status" value="1"/>
</dbReference>
<keyword evidence="7 10" id="KW-0812">Transmembrane</keyword>